<keyword evidence="1" id="KW-0676">Redox-active center</keyword>
<evidence type="ECO:0000256" key="1">
    <source>
        <dbReference type="ARBA" id="ARBA00023284"/>
    </source>
</evidence>
<dbReference type="Pfam" id="PF00578">
    <property type="entry name" value="AhpC-TSA"/>
    <property type="match status" value="1"/>
</dbReference>
<evidence type="ECO:0000313" key="4">
    <source>
        <dbReference type="Proteomes" id="UP001595906"/>
    </source>
</evidence>
<dbReference type="PROSITE" id="PS00194">
    <property type="entry name" value="THIOREDOXIN_1"/>
    <property type="match status" value="1"/>
</dbReference>
<dbReference type="InterPro" id="IPR050553">
    <property type="entry name" value="Thioredoxin_ResA/DsbE_sf"/>
</dbReference>
<proteinExistence type="predicted"/>
<comment type="caution">
    <text evidence="3">The sequence shown here is derived from an EMBL/GenBank/DDBJ whole genome shotgun (WGS) entry which is preliminary data.</text>
</comment>
<dbReference type="CDD" id="cd02966">
    <property type="entry name" value="TlpA_like_family"/>
    <property type="match status" value="1"/>
</dbReference>
<dbReference type="PANTHER" id="PTHR42852:SF17">
    <property type="entry name" value="THIOREDOXIN-LIKE PROTEIN HI_1115"/>
    <property type="match status" value="1"/>
</dbReference>
<dbReference type="Gene3D" id="3.40.30.10">
    <property type="entry name" value="Glutaredoxin"/>
    <property type="match status" value="1"/>
</dbReference>
<dbReference type="PANTHER" id="PTHR42852">
    <property type="entry name" value="THIOL:DISULFIDE INTERCHANGE PROTEIN DSBE"/>
    <property type="match status" value="1"/>
</dbReference>
<name>A0ABV8PXC9_9BACT</name>
<reference evidence="4" key="1">
    <citation type="journal article" date="2019" name="Int. J. Syst. Evol. Microbiol.">
        <title>The Global Catalogue of Microorganisms (GCM) 10K type strain sequencing project: providing services to taxonomists for standard genome sequencing and annotation.</title>
        <authorList>
            <consortium name="The Broad Institute Genomics Platform"/>
            <consortium name="The Broad Institute Genome Sequencing Center for Infectious Disease"/>
            <person name="Wu L."/>
            <person name="Ma J."/>
        </authorList>
    </citation>
    <scope>NUCLEOTIDE SEQUENCE [LARGE SCALE GENOMIC DNA]</scope>
    <source>
        <strain evidence="4">CECT 8010</strain>
    </source>
</reference>
<evidence type="ECO:0000259" key="2">
    <source>
        <dbReference type="PROSITE" id="PS51352"/>
    </source>
</evidence>
<evidence type="ECO:0000313" key="3">
    <source>
        <dbReference type="EMBL" id="MFC4232632.1"/>
    </source>
</evidence>
<dbReference type="EMBL" id="JBHSDC010000022">
    <property type="protein sequence ID" value="MFC4232632.1"/>
    <property type="molecule type" value="Genomic_DNA"/>
</dbReference>
<gene>
    <name evidence="3" type="ORF">ACFOW1_12055</name>
</gene>
<dbReference type="InterPro" id="IPR017937">
    <property type="entry name" value="Thioredoxin_CS"/>
</dbReference>
<sequence>MKKINLFLSIALLISVMSFGQTIKKVKINDVLKMADTAISPLVINFWATWCAPCVNELKWFEKTVDEYKDKNVKVLLVSLDYGEDYPNGIAKFAKNKGYKAPIVWLNEADASMFCPKIDKKWQGTIPVTLMVNNGKGYREFYDHQLPEGQLRIALNKLVE</sequence>
<keyword evidence="4" id="KW-1185">Reference proteome</keyword>
<accession>A0ABV8PXC9</accession>
<dbReference type="InterPro" id="IPR000866">
    <property type="entry name" value="AhpC/TSA"/>
</dbReference>
<protein>
    <submittedName>
        <fullName evidence="3">Redoxin domain-containing protein</fullName>
    </submittedName>
</protein>
<feature type="domain" description="Thioredoxin" evidence="2">
    <location>
        <begin position="8"/>
        <end position="160"/>
    </location>
</feature>
<dbReference type="Proteomes" id="UP001595906">
    <property type="component" value="Unassembled WGS sequence"/>
</dbReference>
<dbReference type="SUPFAM" id="SSF52833">
    <property type="entry name" value="Thioredoxin-like"/>
    <property type="match status" value="1"/>
</dbReference>
<dbReference type="InterPro" id="IPR013766">
    <property type="entry name" value="Thioredoxin_domain"/>
</dbReference>
<dbReference type="RefSeq" id="WP_379014562.1">
    <property type="nucleotide sequence ID" value="NZ_JBHSDC010000022.1"/>
</dbReference>
<dbReference type="PROSITE" id="PS51352">
    <property type="entry name" value="THIOREDOXIN_2"/>
    <property type="match status" value="1"/>
</dbReference>
<dbReference type="InterPro" id="IPR036249">
    <property type="entry name" value="Thioredoxin-like_sf"/>
</dbReference>
<organism evidence="3 4">
    <name type="scientific">Parasediminibacterium paludis</name>
    <dbReference type="NCBI Taxonomy" id="908966"/>
    <lineage>
        <taxon>Bacteria</taxon>
        <taxon>Pseudomonadati</taxon>
        <taxon>Bacteroidota</taxon>
        <taxon>Chitinophagia</taxon>
        <taxon>Chitinophagales</taxon>
        <taxon>Chitinophagaceae</taxon>
        <taxon>Parasediminibacterium</taxon>
    </lineage>
</organism>